<dbReference type="Proteomes" id="UP000632377">
    <property type="component" value="Unassembled WGS sequence"/>
</dbReference>
<dbReference type="RefSeq" id="WP_202748893.1">
    <property type="nucleotide sequence ID" value="NZ_JAESWC010000004.1"/>
</dbReference>
<keyword evidence="1" id="KW-0808">Transferase</keyword>
<protein>
    <submittedName>
        <fullName evidence="3">PTS sugar transporter subunit IIB</fullName>
    </submittedName>
</protein>
<gene>
    <name evidence="3" type="ORF">JK636_10585</name>
</gene>
<evidence type="ECO:0000313" key="3">
    <source>
        <dbReference type="EMBL" id="MBL4936205.1"/>
    </source>
</evidence>
<keyword evidence="4" id="KW-1185">Reference proteome</keyword>
<accession>A0ABS1TA53</accession>
<dbReference type="InterPro" id="IPR003501">
    <property type="entry name" value="PTS_EIIB_2/3"/>
</dbReference>
<name>A0ABS1TA53_9CLOT</name>
<dbReference type="CDD" id="cd05563">
    <property type="entry name" value="PTS_IIB_ascorbate"/>
    <property type="match status" value="1"/>
</dbReference>
<dbReference type="EMBL" id="JAESWC010000004">
    <property type="protein sequence ID" value="MBL4936205.1"/>
    <property type="molecule type" value="Genomic_DNA"/>
</dbReference>
<dbReference type="InterPro" id="IPR013011">
    <property type="entry name" value="PTS_EIIB_2"/>
</dbReference>
<dbReference type="Gene3D" id="3.40.50.2300">
    <property type="match status" value="1"/>
</dbReference>
<keyword evidence="3" id="KW-0813">Transport</keyword>
<dbReference type="InterPro" id="IPR036095">
    <property type="entry name" value="PTS_EIIB-like_sf"/>
</dbReference>
<evidence type="ECO:0000313" key="4">
    <source>
        <dbReference type="Proteomes" id="UP000632377"/>
    </source>
</evidence>
<feature type="domain" description="PTS EIIB type-2" evidence="2">
    <location>
        <begin position="4"/>
        <end position="95"/>
    </location>
</feature>
<proteinExistence type="predicted"/>
<evidence type="ECO:0000256" key="1">
    <source>
        <dbReference type="ARBA" id="ARBA00022679"/>
    </source>
</evidence>
<dbReference type="Pfam" id="PF02302">
    <property type="entry name" value="PTS_IIB"/>
    <property type="match status" value="1"/>
</dbReference>
<keyword evidence="3" id="KW-0762">Sugar transport</keyword>
<comment type="caution">
    <text evidence="3">The sequence shown here is derived from an EMBL/GenBank/DDBJ whole genome shotgun (WGS) entry which is preliminary data.</text>
</comment>
<evidence type="ECO:0000259" key="2">
    <source>
        <dbReference type="PROSITE" id="PS51099"/>
    </source>
</evidence>
<reference evidence="3 4" key="1">
    <citation type="submission" date="2021-01" db="EMBL/GenBank/DDBJ databases">
        <title>Genome public.</title>
        <authorList>
            <person name="Liu C."/>
            <person name="Sun Q."/>
        </authorList>
    </citation>
    <scope>NUCLEOTIDE SEQUENCE [LARGE SCALE GENOMIC DNA]</scope>
    <source>
        <strain evidence="3 4">YIM B02515</strain>
    </source>
</reference>
<sequence>MRKIEVMAVCGFGVGSSMILKMKIDELIKANGFQANVFTADVGTAAATPCDVIFTSNELADSLKNKVKVPVVVIKNFINKKEIEEKGLSVLKDMQQIEYKK</sequence>
<dbReference type="SUPFAM" id="SSF52794">
    <property type="entry name" value="PTS system IIB component-like"/>
    <property type="match status" value="1"/>
</dbReference>
<organism evidence="3 4">
    <name type="scientific">Clostridium rhizosphaerae</name>
    <dbReference type="NCBI Taxonomy" id="2803861"/>
    <lineage>
        <taxon>Bacteria</taxon>
        <taxon>Bacillati</taxon>
        <taxon>Bacillota</taxon>
        <taxon>Clostridia</taxon>
        <taxon>Eubacteriales</taxon>
        <taxon>Clostridiaceae</taxon>
        <taxon>Clostridium</taxon>
    </lineage>
</organism>
<dbReference type="PROSITE" id="PS51099">
    <property type="entry name" value="PTS_EIIB_TYPE_2"/>
    <property type="match status" value="1"/>
</dbReference>